<feature type="compositionally biased region" description="Polar residues" evidence="4">
    <location>
        <begin position="617"/>
        <end position="633"/>
    </location>
</feature>
<comment type="caution">
    <text evidence="6">The sequence shown here is derived from an EMBL/GenBank/DDBJ whole genome shotgun (WGS) entry which is preliminary data.</text>
</comment>
<organism evidence="6 7">
    <name type="scientific">Tigriopus californicus</name>
    <name type="common">Marine copepod</name>
    <dbReference type="NCBI Taxonomy" id="6832"/>
    <lineage>
        <taxon>Eukaryota</taxon>
        <taxon>Metazoa</taxon>
        <taxon>Ecdysozoa</taxon>
        <taxon>Arthropoda</taxon>
        <taxon>Crustacea</taxon>
        <taxon>Multicrustacea</taxon>
        <taxon>Hexanauplia</taxon>
        <taxon>Copepoda</taxon>
        <taxon>Harpacticoida</taxon>
        <taxon>Harpacticidae</taxon>
        <taxon>Tigriopus</taxon>
    </lineage>
</organism>
<sequence>MGDECEMCQNCKRDIPVVNYQMHMLHCSRNVTLCPDCDEPVPKSSMTEHYDEFHQEIECDKCQEHVNKSTLKAHKESLCSERPIECRFCHLDMPSKKLSEHEDYCGSRTEKCPQCSDYVKLKDWDEHEKMTLYHELAQKPCSQVFGYEPLANDPTWRPKVPFTSSRYLNSSNSFNAIESRIFPSTHFSAAIATTTSSTPTYNSREPSKHKTASSSNAWKGSSSDGRFAALKRTESVGSPTITQENKAVFSELDGDDMPLLEPIRRYEQDNHDNYNDTTSQHRSRYSQLDPEDRSKSSNSVVDQILKRRMGPKKSKENGPSENSWFIGDSSPQSLTDNSEDDGDTLIPCEFCDTPIALIKLTKHQSECTRNMDSLYFNAHLPLAVDSSKNWPKVVTDALYDKVQDDSVENESGGTQGTRRNSFSTNWSSPARLSDSVTSNTNQVLRTAVVNEPDHMVPPPIPPKARMSRSRSVTGAKPKGTTGSSIVSKYLGHSSGTQRKPSSTMVTGPLTTMKPLIDFGTNHEPENLSFTTSEHVSNQPETNHHHHRSSAVSSSRKKSIKSQRDKSSTTDHHQSNGAIPKHSLVPPPSRPPRSTTSTSFPSSQSQPSLFHCSLGSPPGSQATRMRSSGSTLSQHDADCLGGFPTTQSMHALEGLEGHGAGNSRADTDEREKLREMLASLRKDPFDEDLENNDGSFFPCEFCGDPYPSEFIMRHQLSCDLNPRPVSSGDGFDYSKIRKRVKQNMELAKNIPEIK</sequence>
<evidence type="ECO:0000256" key="4">
    <source>
        <dbReference type="SAM" id="MobiDB-lite"/>
    </source>
</evidence>
<dbReference type="Gene3D" id="3.30.40.10">
    <property type="entry name" value="Zinc/RING finger domain, C3HC4 (zinc finger)"/>
    <property type="match status" value="2"/>
</dbReference>
<dbReference type="STRING" id="6832.A0A553NXI4"/>
<dbReference type="EMBL" id="VCGU01000009">
    <property type="protein sequence ID" value="TRY70142.1"/>
    <property type="molecule type" value="Genomic_DNA"/>
</dbReference>
<dbReference type="GO" id="GO:0008270">
    <property type="term" value="F:zinc ion binding"/>
    <property type="evidence" value="ECO:0007669"/>
    <property type="project" value="UniProtKB-KW"/>
</dbReference>
<evidence type="ECO:0000259" key="5">
    <source>
        <dbReference type="Pfam" id="PF21366"/>
    </source>
</evidence>
<feature type="compositionally biased region" description="Low complexity" evidence="4">
    <location>
        <begin position="213"/>
        <end position="223"/>
    </location>
</feature>
<evidence type="ECO:0000313" key="6">
    <source>
        <dbReference type="EMBL" id="TRY70142.1"/>
    </source>
</evidence>
<dbReference type="AlphaFoldDB" id="A0A553NXI4"/>
<keyword evidence="7" id="KW-1185">Reference proteome</keyword>
<dbReference type="InterPro" id="IPR013083">
    <property type="entry name" value="Znf_RING/FYVE/PHD"/>
</dbReference>
<dbReference type="PANTHER" id="PTHR16295:SF10">
    <property type="entry name" value="EXPRESSED PROTEIN"/>
    <property type="match status" value="1"/>
</dbReference>
<evidence type="ECO:0000313" key="7">
    <source>
        <dbReference type="Proteomes" id="UP000318571"/>
    </source>
</evidence>
<feature type="compositionally biased region" description="Basic and acidic residues" evidence="4">
    <location>
        <begin position="561"/>
        <end position="573"/>
    </location>
</feature>
<feature type="compositionally biased region" description="Polar residues" evidence="4">
    <location>
        <begin position="409"/>
        <end position="438"/>
    </location>
</feature>
<feature type="compositionally biased region" description="Polar residues" evidence="4">
    <location>
        <begin position="319"/>
        <end position="336"/>
    </location>
</feature>
<keyword evidence="3" id="KW-0862">Zinc</keyword>
<keyword evidence="1" id="KW-0479">Metal-binding</keyword>
<dbReference type="Proteomes" id="UP000318571">
    <property type="component" value="Chromosome 9"/>
</dbReference>
<feature type="compositionally biased region" description="Low complexity" evidence="4">
    <location>
        <begin position="591"/>
        <end position="607"/>
    </location>
</feature>
<feature type="region of interest" description="Disordered" evidence="4">
    <location>
        <begin position="405"/>
        <end position="438"/>
    </location>
</feature>
<feature type="region of interest" description="Disordered" evidence="4">
    <location>
        <begin position="195"/>
        <end position="254"/>
    </location>
</feature>
<feature type="compositionally biased region" description="Polar residues" evidence="4">
    <location>
        <begin position="493"/>
        <end position="509"/>
    </location>
</feature>
<keyword evidence="2" id="KW-0863">Zinc-finger</keyword>
<dbReference type="OrthoDB" id="6437153at2759"/>
<feature type="compositionally biased region" description="Basic residues" evidence="4">
    <location>
        <begin position="543"/>
        <end position="560"/>
    </location>
</feature>
<dbReference type="PANTHER" id="PTHR16295">
    <property type="entry name" value="TRAF-TYPE ZINC FINGER PROTEIN-RELATED"/>
    <property type="match status" value="1"/>
</dbReference>
<accession>A0A553NXI4</accession>
<feature type="domain" description="TRAFD1/XAF1 zinc finger" evidence="5">
    <location>
        <begin position="96"/>
        <end position="127"/>
    </location>
</feature>
<proteinExistence type="predicted"/>
<feature type="region of interest" description="Disordered" evidence="4">
    <location>
        <begin position="452"/>
        <end position="645"/>
    </location>
</feature>
<dbReference type="Pfam" id="PF21366">
    <property type="entry name" value="TRAFD1-XIAF1_ZnF"/>
    <property type="match status" value="1"/>
</dbReference>
<reference evidence="6 7" key="1">
    <citation type="journal article" date="2018" name="Nat. Ecol. Evol.">
        <title>Genomic signatures of mitonuclear coevolution across populations of Tigriopus californicus.</title>
        <authorList>
            <person name="Barreto F.S."/>
            <person name="Watson E.T."/>
            <person name="Lima T.G."/>
            <person name="Willett C.S."/>
            <person name="Edmands S."/>
            <person name="Li W."/>
            <person name="Burton R.S."/>
        </authorList>
    </citation>
    <scope>NUCLEOTIDE SEQUENCE [LARGE SCALE GENOMIC DNA]</scope>
    <source>
        <strain evidence="6 7">San Diego</strain>
    </source>
</reference>
<dbReference type="GO" id="GO:0005739">
    <property type="term" value="C:mitochondrion"/>
    <property type="evidence" value="ECO:0007669"/>
    <property type="project" value="TreeGrafter"/>
</dbReference>
<protein>
    <recommendedName>
        <fullName evidence="5">TRAFD1/XAF1 zinc finger domain-containing protein</fullName>
    </recommendedName>
</protein>
<feature type="compositionally biased region" description="Polar residues" evidence="4">
    <location>
        <begin position="527"/>
        <end position="540"/>
    </location>
</feature>
<evidence type="ECO:0000256" key="1">
    <source>
        <dbReference type="ARBA" id="ARBA00022723"/>
    </source>
</evidence>
<dbReference type="InterPro" id="IPR051986">
    <property type="entry name" value="Innate_Immune_Apopt_Reg"/>
</dbReference>
<feature type="region of interest" description="Disordered" evidence="4">
    <location>
        <begin position="266"/>
        <end position="341"/>
    </location>
</feature>
<evidence type="ECO:0000256" key="3">
    <source>
        <dbReference type="ARBA" id="ARBA00022833"/>
    </source>
</evidence>
<dbReference type="InterPro" id="IPR049439">
    <property type="entry name" value="TRAFD1-XIAF1_Znf"/>
</dbReference>
<evidence type="ECO:0000256" key="2">
    <source>
        <dbReference type="ARBA" id="ARBA00022771"/>
    </source>
</evidence>
<name>A0A553NXI4_TIGCA</name>
<feature type="compositionally biased region" description="Polar residues" evidence="4">
    <location>
        <begin position="235"/>
        <end position="245"/>
    </location>
</feature>
<gene>
    <name evidence="6" type="ORF">TCAL_10013</name>
</gene>